<comment type="subunit">
    <text evidence="2">Interacts with ribosomal protein uL14 (rplN).</text>
</comment>
<name>A0A6G7IYJ7_9FLAO</name>
<dbReference type="AlphaFoldDB" id="A0A6G7IYJ7"/>
<keyword evidence="2" id="KW-0810">Translation regulation</keyword>
<dbReference type="NCBIfam" id="TIGR00090">
    <property type="entry name" value="rsfS_iojap_ybeB"/>
    <property type="match status" value="1"/>
</dbReference>
<dbReference type="GO" id="GO:0042256">
    <property type="term" value="P:cytosolic ribosome assembly"/>
    <property type="evidence" value="ECO:0007669"/>
    <property type="project" value="UniProtKB-UniRule"/>
</dbReference>
<keyword evidence="2" id="KW-0963">Cytoplasm</keyword>
<dbReference type="GO" id="GO:0005737">
    <property type="term" value="C:cytoplasm"/>
    <property type="evidence" value="ECO:0007669"/>
    <property type="project" value="UniProtKB-SubCell"/>
</dbReference>
<proteinExistence type="inferred from homology"/>
<accession>A0A6G7IYJ7</accession>
<comment type="similarity">
    <text evidence="1 2">Belongs to the Iojap/RsfS family.</text>
</comment>
<dbReference type="InterPro" id="IPR004394">
    <property type="entry name" value="Iojap/RsfS/C7orf30"/>
</dbReference>
<dbReference type="SUPFAM" id="SSF81301">
    <property type="entry name" value="Nucleotidyltransferase"/>
    <property type="match status" value="1"/>
</dbReference>
<comment type="subcellular location">
    <subcellularLocation>
        <location evidence="2">Cytoplasm</location>
    </subcellularLocation>
</comment>
<dbReference type="EMBL" id="CP049616">
    <property type="protein sequence ID" value="QII43408.1"/>
    <property type="molecule type" value="Genomic_DNA"/>
</dbReference>
<keyword evidence="4" id="KW-1185">Reference proteome</keyword>
<keyword evidence="2" id="KW-0678">Repressor</keyword>
<dbReference type="Gene3D" id="3.30.460.10">
    <property type="entry name" value="Beta Polymerase, domain 2"/>
    <property type="match status" value="1"/>
</dbReference>
<dbReference type="GO" id="GO:0017148">
    <property type="term" value="P:negative regulation of translation"/>
    <property type="evidence" value="ECO:0007669"/>
    <property type="project" value="UniProtKB-UniRule"/>
</dbReference>
<evidence type="ECO:0000313" key="4">
    <source>
        <dbReference type="Proteomes" id="UP000502928"/>
    </source>
</evidence>
<evidence type="ECO:0000313" key="3">
    <source>
        <dbReference type="EMBL" id="QII43408.1"/>
    </source>
</evidence>
<dbReference type="GO" id="GO:0090071">
    <property type="term" value="P:negative regulation of ribosome biogenesis"/>
    <property type="evidence" value="ECO:0007669"/>
    <property type="project" value="UniProtKB-UniRule"/>
</dbReference>
<dbReference type="GO" id="GO:0043023">
    <property type="term" value="F:ribosomal large subunit binding"/>
    <property type="evidence" value="ECO:0007669"/>
    <property type="project" value="TreeGrafter"/>
</dbReference>
<dbReference type="Proteomes" id="UP000502928">
    <property type="component" value="Chromosome"/>
</dbReference>
<protein>
    <recommendedName>
        <fullName evidence="2">Ribosomal silencing factor RsfS</fullName>
    </recommendedName>
</protein>
<comment type="function">
    <text evidence="2">Functions as a ribosomal silencing factor. Interacts with ribosomal protein uL14 (rplN), blocking formation of intersubunit bridge B8. Prevents association of the 30S and 50S ribosomal subunits and the formation of functional ribosomes, thus repressing translation.</text>
</comment>
<dbReference type="InterPro" id="IPR043519">
    <property type="entry name" value="NT_sf"/>
</dbReference>
<evidence type="ECO:0000256" key="1">
    <source>
        <dbReference type="ARBA" id="ARBA00010574"/>
    </source>
</evidence>
<reference evidence="3 4" key="1">
    <citation type="submission" date="2020-02" db="EMBL/GenBank/DDBJ databases">
        <title>Complete genome of Muricauda sp. 501str8.</title>
        <authorList>
            <person name="Dong B."/>
            <person name="Zhu S."/>
            <person name="Yang J."/>
            <person name="Chen J."/>
        </authorList>
    </citation>
    <scope>NUCLEOTIDE SEQUENCE [LARGE SCALE GENOMIC DNA]</scope>
    <source>
        <strain evidence="3 4">501str8</strain>
    </source>
</reference>
<dbReference type="PANTHER" id="PTHR21043">
    <property type="entry name" value="IOJAP SUPERFAMILY ORTHOLOG"/>
    <property type="match status" value="1"/>
</dbReference>
<dbReference type="KEGG" id="mut:GVT53_01450"/>
<dbReference type="PANTHER" id="PTHR21043:SF0">
    <property type="entry name" value="MITOCHONDRIAL ASSEMBLY OF RIBOSOMAL LARGE SUBUNIT PROTEIN 1"/>
    <property type="match status" value="1"/>
</dbReference>
<gene>
    <name evidence="2 3" type="primary">rsfS</name>
    <name evidence="3" type="ORF">GVT53_01450</name>
</gene>
<sequence length="125" mass="14156">MQKKKASADELIALILEGIEDVKGVDINLLDLREIENTVCDYFIICNGTSNTHVNAIVSSVQKKVSKAIQDKPWHVEGSENAEWVLMDYVNVVVHVFQKHIREFYDIEGLWGDAKVTMVESSYNS</sequence>
<dbReference type="HAMAP" id="MF_01477">
    <property type="entry name" value="Iojap_RsfS"/>
    <property type="match status" value="1"/>
</dbReference>
<dbReference type="Pfam" id="PF02410">
    <property type="entry name" value="RsfS"/>
    <property type="match status" value="1"/>
</dbReference>
<evidence type="ECO:0000256" key="2">
    <source>
        <dbReference type="HAMAP-Rule" id="MF_01477"/>
    </source>
</evidence>
<dbReference type="RefSeq" id="WP_108247160.1">
    <property type="nucleotide sequence ID" value="NZ_CP049616.1"/>
</dbReference>
<organism evidence="3 4">
    <name type="scientific">Flagellimonas oceani</name>
    <dbReference type="NCBI Taxonomy" id="2698672"/>
    <lineage>
        <taxon>Bacteria</taxon>
        <taxon>Pseudomonadati</taxon>
        <taxon>Bacteroidota</taxon>
        <taxon>Flavobacteriia</taxon>
        <taxon>Flavobacteriales</taxon>
        <taxon>Flavobacteriaceae</taxon>
        <taxon>Flagellimonas</taxon>
    </lineage>
</organism>